<evidence type="ECO:0000256" key="2">
    <source>
        <dbReference type="ARBA" id="ARBA00008507"/>
    </source>
</evidence>
<dbReference type="Proteomes" id="UP001627154">
    <property type="component" value="Unassembled WGS sequence"/>
</dbReference>
<proteinExistence type="inferred from homology"/>
<dbReference type="InterPro" id="IPR049942">
    <property type="entry name" value="DML1/Misato"/>
</dbReference>
<comment type="caution">
    <text evidence="6">The sequence shown here is derived from an EMBL/GenBank/DDBJ whole genome shotgun (WGS) entry which is preliminary data.</text>
</comment>
<dbReference type="SUPFAM" id="SSF52490">
    <property type="entry name" value="Tubulin nucleotide-binding domain-like"/>
    <property type="match status" value="1"/>
</dbReference>
<comment type="similarity">
    <text evidence="2">Belongs to the misato family.</text>
</comment>
<name>A0ABD2VVQ7_9HYME</name>
<evidence type="ECO:0000313" key="7">
    <source>
        <dbReference type="Proteomes" id="UP001627154"/>
    </source>
</evidence>
<evidence type="ECO:0000259" key="5">
    <source>
        <dbReference type="Pfam" id="PF14881"/>
    </source>
</evidence>
<feature type="domain" description="DML1/Misato tubulin" evidence="5">
    <location>
        <begin position="137"/>
        <end position="315"/>
    </location>
</feature>
<dbReference type="InterPro" id="IPR019605">
    <property type="entry name" value="Misato_II_tubulin-like"/>
</dbReference>
<dbReference type="Gene3D" id="3.40.50.1440">
    <property type="entry name" value="Tubulin/FtsZ, GTPase domain"/>
    <property type="match status" value="1"/>
</dbReference>
<keyword evidence="7" id="KW-1185">Reference proteome</keyword>
<dbReference type="GO" id="GO:0005739">
    <property type="term" value="C:mitochondrion"/>
    <property type="evidence" value="ECO:0007669"/>
    <property type="project" value="UniProtKB-SubCell"/>
</dbReference>
<sequence length="543" mass="62259">MASREILTIQLGHYANFVGTHWWNIQESNFSYDPNNPSEIDPDVFFREGRLGNKSTYTPRLLLADLKGTLGYLSEEGNINDILENPSNLPVDLLWDENKIEKIVEPAAEKSLFVQNLDSKDTETIDASNDLENENNKWVDYLYTRYNQRTVNVVTEYEHKSETTAFETFPCGQNLWKTDQFQNDFIERIRNYVEECNTMQGFQVLMDADNGFGGLSTACIEYLRDEYGKSIIAWPVLDSVPRQKSLADYAKIINMVVCWKHLNENSSLFSPLCCDFNGWPVPNNPRKFENIVYKPELKYHTSALMATALDTLSIRYRNRKYASSVLSDLCADLNKLGRKAVATSLSVPFPMSTTMDFIDVLDNLDGRCPWESLTPYCKIDQDCSMHSVSLRGIPEDRLKRPLKDAANQMNKGGYRCSTVHEMMSLYLDSSCIRSGIHLTNTERPLIVKNPYPKIFESNVQQSGFLSDSPRPNDTNVATVPVMAGLHSGKFVADMYHSLHENVRRIRSINRFHSFSDSGLEQDEFEECIHNLLDCKENYEEHDY</sequence>
<dbReference type="Pfam" id="PF14881">
    <property type="entry name" value="Tubulin_3"/>
    <property type="match status" value="1"/>
</dbReference>
<organism evidence="6 7">
    <name type="scientific">Trichogramma kaykai</name>
    <dbReference type="NCBI Taxonomy" id="54128"/>
    <lineage>
        <taxon>Eukaryota</taxon>
        <taxon>Metazoa</taxon>
        <taxon>Ecdysozoa</taxon>
        <taxon>Arthropoda</taxon>
        <taxon>Hexapoda</taxon>
        <taxon>Insecta</taxon>
        <taxon>Pterygota</taxon>
        <taxon>Neoptera</taxon>
        <taxon>Endopterygota</taxon>
        <taxon>Hymenoptera</taxon>
        <taxon>Apocrita</taxon>
        <taxon>Proctotrupomorpha</taxon>
        <taxon>Chalcidoidea</taxon>
        <taxon>Trichogrammatidae</taxon>
        <taxon>Trichogramma</taxon>
    </lineage>
</organism>
<comment type="subcellular location">
    <subcellularLocation>
        <location evidence="1">Mitochondrion</location>
    </subcellularLocation>
</comment>
<evidence type="ECO:0000256" key="3">
    <source>
        <dbReference type="ARBA" id="ARBA00023128"/>
    </source>
</evidence>
<dbReference type="AlphaFoldDB" id="A0ABD2VVQ7"/>
<evidence type="ECO:0008006" key="8">
    <source>
        <dbReference type="Google" id="ProtNLM"/>
    </source>
</evidence>
<dbReference type="CDD" id="cd06060">
    <property type="entry name" value="misato"/>
    <property type="match status" value="1"/>
</dbReference>
<dbReference type="EMBL" id="JBJJXI010000169">
    <property type="protein sequence ID" value="KAL3384733.1"/>
    <property type="molecule type" value="Genomic_DNA"/>
</dbReference>
<dbReference type="PANTHER" id="PTHR13391:SF0">
    <property type="entry name" value="PROTEIN MISATO HOMOLOG 1"/>
    <property type="match status" value="1"/>
</dbReference>
<dbReference type="InterPro" id="IPR036525">
    <property type="entry name" value="Tubulin/FtsZ_GTPase_sf"/>
</dbReference>
<evidence type="ECO:0000313" key="6">
    <source>
        <dbReference type="EMBL" id="KAL3384733.1"/>
    </source>
</evidence>
<feature type="domain" description="Misato Segment II tubulin-like" evidence="4">
    <location>
        <begin position="4"/>
        <end position="118"/>
    </location>
</feature>
<protein>
    <recommendedName>
        <fullName evidence="8">Protein misato</fullName>
    </recommendedName>
</protein>
<dbReference type="PANTHER" id="PTHR13391">
    <property type="entry name" value="MITOCHONDRIAL DISTRIBUTION REGULATOR MISATO"/>
    <property type="match status" value="1"/>
</dbReference>
<dbReference type="Pfam" id="PF10644">
    <property type="entry name" value="Misat_Tub_SegII"/>
    <property type="match status" value="1"/>
</dbReference>
<keyword evidence="3" id="KW-0496">Mitochondrion</keyword>
<reference evidence="6 7" key="1">
    <citation type="journal article" date="2024" name="bioRxiv">
        <title>A reference genome for Trichogramma kaykai: A tiny desert-dwelling parasitoid wasp with competing sex-ratio distorters.</title>
        <authorList>
            <person name="Culotta J."/>
            <person name="Lindsey A.R."/>
        </authorList>
    </citation>
    <scope>NUCLEOTIDE SEQUENCE [LARGE SCALE GENOMIC DNA]</scope>
    <source>
        <strain evidence="6 7">KSX58</strain>
    </source>
</reference>
<evidence type="ECO:0000259" key="4">
    <source>
        <dbReference type="Pfam" id="PF10644"/>
    </source>
</evidence>
<accession>A0ABD2VVQ7</accession>
<gene>
    <name evidence="6" type="ORF">TKK_019551</name>
</gene>
<evidence type="ECO:0000256" key="1">
    <source>
        <dbReference type="ARBA" id="ARBA00004173"/>
    </source>
</evidence>
<dbReference type="InterPro" id="IPR029209">
    <property type="entry name" value="DML1/Misato_tubulin"/>
</dbReference>